<organism evidence="1 2">
    <name type="scientific">Ramazzottius varieornatus</name>
    <name type="common">Water bear</name>
    <name type="synonym">Tardigrade</name>
    <dbReference type="NCBI Taxonomy" id="947166"/>
    <lineage>
        <taxon>Eukaryota</taxon>
        <taxon>Metazoa</taxon>
        <taxon>Ecdysozoa</taxon>
        <taxon>Tardigrada</taxon>
        <taxon>Eutardigrada</taxon>
        <taxon>Parachela</taxon>
        <taxon>Hypsibioidea</taxon>
        <taxon>Ramazzottiidae</taxon>
        <taxon>Ramazzottius</taxon>
    </lineage>
</organism>
<proteinExistence type="predicted"/>
<sequence length="107" mass="11848">MTSGWYLLKYAMMPCHPGMESGWLLTAKRKHSMAFSGLSSSIAVLPIMTRAMVLPESSPRMRSTMSYARCHSCESINSFTRFSRTLISPMASTVEKGPAPVLPTLCR</sequence>
<gene>
    <name evidence="1" type="primary">RvY_17387-1</name>
    <name evidence="1" type="synonym">RvY_17387.1</name>
    <name evidence="1" type="ORF">RvY_17387</name>
</gene>
<reference evidence="1 2" key="1">
    <citation type="journal article" date="2016" name="Nat. Commun.">
        <title>Extremotolerant tardigrade genome and improved radiotolerance of human cultured cells by tardigrade-unique protein.</title>
        <authorList>
            <person name="Hashimoto T."/>
            <person name="Horikawa D.D."/>
            <person name="Saito Y."/>
            <person name="Kuwahara H."/>
            <person name="Kozuka-Hata H."/>
            <person name="Shin-I T."/>
            <person name="Minakuchi Y."/>
            <person name="Ohishi K."/>
            <person name="Motoyama A."/>
            <person name="Aizu T."/>
            <person name="Enomoto A."/>
            <person name="Kondo K."/>
            <person name="Tanaka S."/>
            <person name="Hara Y."/>
            <person name="Koshikawa S."/>
            <person name="Sagara H."/>
            <person name="Miura T."/>
            <person name="Yokobori S."/>
            <person name="Miyagawa K."/>
            <person name="Suzuki Y."/>
            <person name="Kubo T."/>
            <person name="Oyama M."/>
            <person name="Kohara Y."/>
            <person name="Fujiyama A."/>
            <person name="Arakawa K."/>
            <person name="Katayama T."/>
            <person name="Toyoda A."/>
            <person name="Kunieda T."/>
        </authorList>
    </citation>
    <scope>NUCLEOTIDE SEQUENCE [LARGE SCALE GENOMIC DNA]</scope>
    <source>
        <strain evidence="1 2">YOKOZUNA-1</strain>
    </source>
</reference>
<comment type="caution">
    <text evidence="1">The sequence shown here is derived from an EMBL/GenBank/DDBJ whole genome shotgun (WGS) entry which is preliminary data.</text>
</comment>
<evidence type="ECO:0000313" key="2">
    <source>
        <dbReference type="Proteomes" id="UP000186922"/>
    </source>
</evidence>
<name>A0A1D1W1Y1_RAMVA</name>
<dbReference type="AlphaFoldDB" id="A0A1D1W1Y1"/>
<accession>A0A1D1W1Y1</accession>
<evidence type="ECO:0000313" key="1">
    <source>
        <dbReference type="EMBL" id="GAV07565.1"/>
    </source>
</evidence>
<keyword evidence="2" id="KW-1185">Reference proteome</keyword>
<dbReference type="Proteomes" id="UP000186922">
    <property type="component" value="Unassembled WGS sequence"/>
</dbReference>
<dbReference type="EMBL" id="BDGG01000015">
    <property type="protein sequence ID" value="GAV07565.1"/>
    <property type="molecule type" value="Genomic_DNA"/>
</dbReference>
<protein>
    <submittedName>
        <fullName evidence="1">Uncharacterized protein</fullName>
    </submittedName>
</protein>